<dbReference type="Proteomes" id="UP000799437">
    <property type="component" value="Unassembled WGS sequence"/>
</dbReference>
<evidence type="ECO:0000256" key="1">
    <source>
        <dbReference type="SAM" id="MobiDB-lite"/>
    </source>
</evidence>
<evidence type="ECO:0000313" key="3">
    <source>
        <dbReference type="EMBL" id="KAF2754663.1"/>
    </source>
</evidence>
<dbReference type="AlphaFoldDB" id="A0A6A6VWS0"/>
<dbReference type="PANTHER" id="PTHR43662:SF7">
    <property type="entry name" value="DUF1996 DOMAIN-CONTAINING PROTEIN"/>
    <property type="match status" value="1"/>
</dbReference>
<name>A0A6A6VWS0_9PEZI</name>
<dbReference type="InterPro" id="IPR018535">
    <property type="entry name" value="DUF1996"/>
</dbReference>
<dbReference type="GeneID" id="54485657"/>
<proteinExistence type="predicted"/>
<accession>A0A6A6VWS0</accession>
<feature type="region of interest" description="Disordered" evidence="1">
    <location>
        <begin position="1"/>
        <end position="27"/>
    </location>
</feature>
<evidence type="ECO:0000259" key="2">
    <source>
        <dbReference type="Pfam" id="PF09362"/>
    </source>
</evidence>
<protein>
    <recommendedName>
        <fullName evidence="2">DUF1996 domain-containing protein</fullName>
    </recommendedName>
</protein>
<feature type="domain" description="DUF1996" evidence="2">
    <location>
        <begin position="1"/>
        <end position="155"/>
    </location>
</feature>
<keyword evidence="4" id="KW-1185">Reference proteome</keyword>
<dbReference type="PANTHER" id="PTHR43662">
    <property type="match status" value="1"/>
</dbReference>
<dbReference type="RefSeq" id="XP_033597114.1">
    <property type="nucleotide sequence ID" value="XM_033744603.1"/>
</dbReference>
<feature type="compositionally biased region" description="Basic residues" evidence="1">
    <location>
        <begin position="342"/>
        <end position="357"/>
    </location>
</feature>
<organism evidence="3 4">
    <name type="scientific">Pseudovirgaria hyperparasitica</name>
    <dbReference type="NCBI Taxonomy" id="470096"/>
    <lineage>
        <taxon>Eukaryota</taxon>
        <taxon>Fungi</taxon>
        <taxon>Dikarya</taxon>
        <taxon>Ascomycota</taxon>
        <taxon>Pezizomycotina</taxon>
        <taxon>Dothideomycetes</taxon>
        <taxon>Dothideomycetes incertae sedis</taxon>
        <taxon>Acrospermales</taxon>
        <taxon>Acrospermaceae</taxon>
        <taxon>Pseudovirgaria</taxon>
    </lineage>
</organism>
<reference evidence="3" key="1">
    <citation type="journal article" date="2020" name="Stud. Mycol.">
        <title>101 Dothideomycetes genomes: a test case for predicting lifestyles and emergence of pathogens.</title>
        <authorList>
            <person name="Haridas S."/>
            <person name="Albert R."/>
            <person name="Binder M."/>
            <person name="Bloem J."/>
            <person name="Labutti K."/>
            <person name="Salamov A."/>
            <person name="Andreopoulos B."/>
            <person name="Baker S."/>
            <person name="Barry K."/>
            <person name="Bills G."/>
            <person name="Bluhm B."/>
            <person name="Cannon C."/>
            <person name="Castanera R."/>
            <person name="Culley D."/>
            <person name="Daum C."/>
            <person name="Ezra D."/>
            <person name="Gonzalez J."/>
            <person name="Henrissat B."/>
            <person name="Kuo A."/>
            <person name="Liang C."/>
            <person name="Lipzen A."/>
            <person name="Lutzoni F."/>
            <person name="Magnuson J."/>
            <person name="Mondo S."/>
            <person name="Nolan M."/>
            <person name="Ohm R."/>
            <person name="Pangilinan J."/>
            <person name="Park H.-J."/>
            <person name="Ramirez L."/>
            <person name="Alfaro M."/>
            <person name="Sun H."/>
            <person name="Tritt A."/>
            <person name="Yoshinaga Y."/>
            <person name="Zwiers L.-H."/>
            <person name="Turgeon B."/>
            <person name="Goodwin S."/>
            <person name="Spatafora J."/>
            <person name="Crous P."/>
            <person name="Grigoriev I."/>
        </authorList>
    </citation>
    <scope>NUCLEOTIDE SEQUENCE</scope>
    <source>
        <strain evidence="3">CBS 121739</strain>
    </source>
</reference>
<sequence length="357" mass="38488">MLAGDTRQRNFTWPEPDPPKPWSGDQASQFALSQKAIGFNCLDYSHNPESTLYRHRMPEKEYLDAHCKDGIRIELMFPSCWNGKDTDSANHKDHMAYPSLTIDGDCPKGFEQRVPSLLYETIWNTYAFKDQEGEFALANGDTTGCGYHGDFITGWDVGFLQNAVNTCTNLSGNIGDCPIFTLQSETEAAKCKMDMPKMLNDDDCKGPRQGLPGNVAVQAGPEYATMNSGNKPVSLYTPPAINTKAPVPSFQQATTALTDAYGGGISVAAVNHAVSNPVPSPVVTPAPVAPVAPVGPVGGAGAPRILSTSTYTSAAAVYEIVYEEVDITVTANAPAPSAPKHVAPRHNHNHHRRDGHF</sequence>
<dbReference type="Pfam" id="PF09362">
    <property type="entry name" value="DUF1996"/>
    <property type="match status" value="1"/>
</dbReference>
<evidence type="ECO:0000313" key="4">
    <source>
        <dbReference type="Proteomes" id="UP000799437"/>
    </source>
</evidence>
<dbReference type="OrthoDB" id="74764at2759"/>
<dbReference type="EMBL" id="ML996579">
    <property type="protein sequence ID" value="KAF2754663.1"/>
    <property type="molecule type" value="Genomic_DNA"/>
</dbReference>
<feature type="region of interest" description="Disordered" evidence="1">
    <location>
        <begin position="336"/>
        <end position="357"/>
    </location>
</feature>
<gene>
    <name evidence="3" type="ORF">EJ05DRAFT_479101</name>
</gene>